<comment type="caution">
    <text evidence="1">The sequence shown here is derived from an EMBL/GenBank/DDBJ whole genome shotgun (WGS) entry which is preliminary data.</text>
</comment>
<evidence type="ECO:0008006" key="3">
    <source>
        <dbReference type="Google" id="ProtNLM"/>
    </source>
</evidence>
<proteinExistence type="predicted"/>
<reference evidence="1 2" key="1">
    <citation type="submission" date="2024-11" db="EMBL/GenBank/DDBJ databases">
        <title>Draft genome sequences of two bacteria associated to sugarcane roots in Colombia.</title>
        <authorList>
            <person name="Pardo-Diaz S."/>
            <person name="Masmela-Mendoza J."/>
            <person name="Delgadillo-Duran P."/>
            <person name="Bautista E.J."/>
            <person name="Rojas-Tapias D.F."/>
        </authorList>
    </citation>
    <scope>NUCLEOTIDE SEQUENCE [LARGE SCALE GENOMIC DNA]</scope>
    <source>
        <strain evidence="1 2">Ap18</strain>
    </source>
</reference>
<sequence length="72" mass="8161">MDMARISFPRNDAAAVDCYESERKYSAVQTSMRVALDLPVSNDGAEIIKKYAKPARRVLRDTCSMMSLCQER</sequence>
<gene>
    <name evidence="1" type="ORF">ACJ41P_22515</name>
</gene>
<evidence type="ECO:0000313" key="1">
    <source>
        <dbReference type="EMBL" id="MFL7903926.1"/>
    </source>
</evidence>
<protein>
    <recommendedName>
        <fullName evidence="3">FAD-binding domain-containing protein</fullName>
    </recommendedName>
</protein>
<dbReference type="RefSeq" id="WP_407825107.1">
    <property type="nucleotide sequence ID" value="NZ_JBJLSN010000039.1"/>
</dbReference>
<dbReference type="Proteomes" id="UP001628281">
    <property type="component" value="Unassembled WGS sequence"/>
</dbReference>
<dbReference type="EMBL" id="JBJLSN010000039">
    <property type="protein sequence ID" value="MFL7903926.1"/>
    <property type="molecule type" value="Genomic_DNA"/>
</dbReference>
<accession>A0ABW8VF36</accession>
<evidence type="ECO:0000313" key="2">
    <source>
        <dbReference type="Proteomes" id="UP001628281"/>
    </source>
</evidence>
<name>A0ABW8VF36_9PROT</name>
<keyword evidence="2" id="KW-1185">Reference proteome</keyword>
<organism evidence="1 2">
    <name type="scientific">Azospirillum argentinense</name>
    <dbReference type="NCBI Taxonomy" id="2970906"/>
    <lineage>
        <taxon>Bacteria</taxon>
        <taxon>Pseudomonadati</taxon>
        <taxon>Pseudomonadota</taxon>
        <taxon>Alphaproteobacteria</taxon>
        <taxon>Rhodospirillales</taxon>
        <taxon>Azospirillaceae</taxon>
        <taxon>Azospirillum</taxon>
    </lineage>
</organism>